<dbReference type="Proteomes" id="UP001564626">
    <property type="component" value="Unassembled WGS sequence"/>
</dbReference>
<keyword evidence="1" id="KW-0238">DNA-binding</keyword>
<organism evidence="1 2">
    <name type="scientific">Saccharopolyspora cebuensis</name>
    <dbReference type="NCBI Taxonomy" id="418759"/>
    <lineage>
        <taxon>Bacteria</taxon>
        <taxon>Bacillati</taxon>
        <taxon>Actinomycetota</taxon>
        <taxon>Actinomycetes</taxon>
        <taxon>Pseudonocardiales</taxon>
        <taxon>Pseudonocardiaceae</taxon>
        <taxon>Saccharopolyspora</taxon>
    </lineage>
</organism>
<evidence type="ECO:0000313" key="2">
    <source>
        <dbReference type="Proteomes" id="UP001564626"/>
    </source>
</evidence>
<evidence type="ECO:0000313" key="1">
    <source>
        <dbReference type="EMBL" id="MEY8042611.1"/>
    </source>
</evidence>
<protein>
    <submittedName>
        <fullName evidence="1">AbrB/MazE/SpoVT family DNA-binding domain-containing protein</fullName>
    </submittedName>
</protein>
<dbReference type="GO" id="GO:0003677">
    <property type="term" value="F:DNA binding"/>
    <property type="evidence" value="ECO:0007669"/>
    <property type="project" value="UniProtKB-KW"/>
</dbReference>
<dbReference type="SUPFAM" id="SSF89447">
    <property type="entry name" value="AbrB/MazE/MraZ-like"/>
    <property type="match status" value="1"/>
</dbReference>
<proteinExistence type="predicted"/>
<accession>A0ABV4CS31</accession>
<name>A0ABV4CS31_9PSEU</name>
<reference evidence="1 2" key="1">
    <citation type="submission" date="2024-08" db="EMBL/GenBank/DDBJ databases">
        <title>Genome mining of Saccharopolyspora cebuensis PGLac3 from Nigerian medicinal plant.</title>
        <authorList>
            <person name="Ezeobiora C.E."/>
            <person name="Igbokwe N.H."/>
            <person name="Amin D.H."/>
            <person name="Mendie U.E."/>
        </authorList>
    </citation>
    <scope>NUCLEOTIDE SEQUENCE [LARGE SCALE GENOMIC DNA]</scope>
    <source>
        <strain evidence="1 2">PGLac3</strain>
    </source>
</reference>
<dbReference type="InterPro" id="IPR037914">
    <property type="entry name" value="SpoVT-AbrB_sf"/>
</dbReference>
<sequence length="164" mass="17676">MKDQTACGAASLGQGGVVDQVVGAVVPRRRPVIAERAVPLPVAELGSVLREAELAYRIASVDGRGRVSDRVTVERLGWMPGVRLTIDAGKNCSVIVNPHAQGAQMVTSQGYIRIPARIRKQIGIDSGGRVLIVAAVERDFLMVHPLVVLDEMLVRFHLGWLDHG</sequence>
<dbReference type="EMBL" id="JBGEHV010000061">
    <property type="protein sequence ID" value="MEY8042611.1"/>
    <property type="molecule type" value="Genomic_DNA"/>
</dbReference>
<comment type="caution">
    <text evidence="1">The sequence shown here is derived from an EMBL/GenBank/DDBJ whole genome shotgun (WGS) entry which is preliminary data.</text>
</comment>
<gene>
    <name evidence="1" type="ORF">AB8O55_24665</name>
</gene>
<keyword evidence="2" id="KW-1185">Reference proteome</keyword>